<dbReference type="InterPro" id="IPR000962">
    <property type="entry name" value="Znf_DskA_TraR"/>
</dbReference>
<comment type="caution">
    <text evidence="6">The sequence shown here is derived from an EMBL/GenBank/DDBJ whole genome shotgun (WGS) entry which is preliminary data.</text>
</comment>
<dbReference type="Proteomes" id="UP001449225">
    <property type="component" value="Unassembled WGS sequence"/>
</dbReference>
<dbReference type="InterPro" id="IPR037187">
    <property type="entry name" value="DnaK_N"/>
</dbReference>
<feature type="domain" description="Zinc finger DksA/TraR C4-type" evidence="5">
    <location>
        <begin position="85"/>
        <end position="120"/>
    </location>
</feature>
<accession>A0ABU9TU40</accession>
<dbReference type="PANTHER" id="PTHR33823">
    <property type="entry name" value="RNA POLYMERASE-BINDING TRANSCRIPTION FACTOR DKSA-RELATED"/>
    <property type="match status" value="1"/>
</dbReference>
<evidence type="ECO:0000256" key="2">
    <source>
        <dbReference type="ARBA" id="ARBA00022771"/>
    </source>
</evidence>
<proteinExistence type="predicted"/>
<dbReference type="SUPFAM" id="SSF109635">
    <property type="entry name" value="DnaK suppressor protein DksA, alpha-hairpin domain"/>
    <property type="match status" value="1"/>
</dbReference>
<feature type="zinc finger region" description="dksA C4-type" evidence="4">
    <location>
        <begin position="90"/>
        <end position="114"/>
    </location>
</feature>
<organism evidence="6 7">
    <name type="scientific">Neptuniibacter pectenicola</name>
    <dbReference type="NCBI Taxonomy" id="1806669"/>
    <lineage>
        <taxon>Bacteria</taxon>
        <taxon>Pseudomonadati</taxon>
        <taxon>Pseudomonadota</taxon>
        <taxon>Gammaproteobacteria</taxon>
        <taxon>Oceanospirillales</taxon>
        <taxon>Oceanospirillaceae</taxon>
        <taxon>Neptuniibacter</taxon>
    </lineage>
</organism>
<keyword evidence="7" id="KW-1185">Reference proteome</keyword>
<dbReference type="Pfam" id="PF01258">
    <property type="entry name" value="zf-dskA_traR"/>
    <property type="match status" value="1"/>
</dbReference>
<evidence type="ECO:0000256" key="1">
    <source>
        <dbReference type="ARBA" id="ARBA00022723"/>
    </source>
</evidence>
<dbReference type="RefSeq" id="WP_067987629.1">
    <property type="nucleotide sequence ID" value="NZ_JBBMRA010000012.1"/>
</dbReference>
<evidence type="ECO:0000256" key="3">
    <source>
        <dbReference type="ARBA" id="ARBA00022833"/>
    </source>
</evidence>
<gene>
    <name evidence="6" type="ORF">WNY58_12615</name>
</gene>
<evidence type="ECO:0000259" key="5">
    <source>
        <dbReference type="Pfam" id="PF01258"/>
    </source>
</evidence>
<name>A0ABU9TU40_9GAMM</name>
<dbReference type="Gene3D" id="1.20.120.910">
    <property type="entry name" value="DksA, coiled-coil domain"/>
    <property type="match status" value="1"/>
</dbReference>
<dbReference type="PROSITE" id="PS51128">
    <property type="entry name" value="ZF_DKSA_2"/>
    <property type="match status" value="1"/>
</dbReference>
<sequence>MTVNLTLSEVAAFKKELLRLLEQLRAEVDEDLEQQANISGQVPEVHDSAEEADAAVDFMLQVESLSRHSEEIAECLSALERIEAGSFGLCTDCDEEIELSRLKACPTAARCIRCQTRHEHALQKSA</sequence>
<evidence type="ECO:0000256" key="4">
    <source>
        <dbReference type="PROSITE-ProRule" id="PRU00510"/>
    </source>
</evidence>
<protein>
    <submittedName>
        <fullName evidence="6">TraR/DksA family transcriptional regulator</fullName>
    </submittedName>
</protein>
<dbReference type="EMBL" id="JBBMRA010000012">
    <property type="protein sequence ID" value="MEM5537230.1"/>
    <property type="molecule type" value="Genomic_DNA"/>
</dbReference>
<reference evidence="6 7" key="1">
    <citation type="submission" date="2024-03" db="EMBL/GenBank/DDBJ databases">
        <title>Community enrichment and isolation of bacterial strains for fucoidan degradation.</title>
        <authorList>
            <person name="Sichert A."/>
        </authorList>
    </citation>
    <scope>NUCLEOTIDE SEQUENCE [LARGE SCALE GENOMIC DNA]</scope>
    <source>
        <strain evidence="6 7">AS76</strain>
    </source>
</reference>
<keyword evidence="2" id="KW-0863">Zinc-finger</keyword>
<evidence type="ECO:0000313" key="7">
    <source>
        <dbReference type="Proteomes" id="UP001449225"/>
    </source>
</evidence>
<dbReference type="PANTHER" id="PTHR33823:SF4">
    <property type="entry name" value="GENERAL STRESS PROTEIN 16O"/>
    <property type="match status" value="1"/>
</dbReference>
<keyword evidence="3" id="KW-0862">Zinc</keyword>
<evidence type="ECO:0000313" key="6">
    <source>
        <dbReference type="EMBL" id="MEM5537230.1"/>
    </source>
</evidence>
<keyword evidence="1" id="KW-0479">Metal-binding</keyword>
<dbReference type="SUPFAM" id="SSF57716">
    <property type="entry name" value="Glucocorticoid receptor-like (DNA-binding domain)"/>
    <property type="match status" value="1"/>
</dbReference>